<feature type="signal peptide" evidence="1">
    <location>
        <begin position="1"/>
        <end position="32"/>
    </location>
</feature>
<dbReference type="STRING" id="710421.Mycch_4189"/>
<gene>
    <name evidence="2" type="ordered locus">Mycch_4189</name>
</gene>
<feature type="chain" id="PRO_5003686521" description="DUF4189 domain-containing protein" evidence="1">
    <location>
        <begin position="33"/>
        <end position="148"/>
    </location>
</feature>
<evidence type="ECO:0000313" key="2">
    <source>
        <dbReference type="EMBL" id="AFM18906.1"/>
    </source>
</evidence>
<proteinExistence type="predicted"/>
<dbReference type="eggNOG" id="ENOG50312QR">
    <property type="taxonomic scope" value="Bacteria"/>
</dbReference>
<dbReference type="EMBL" id="CP003053">
    <property type="protein sequence ID" value="AFM18906.1"/>
    <property type="molecule type" value="Genomic_DNA"/>
</dbReference>
<protein>
    <recommendedName>
        <fullName evidence="4">DUF4189 domain-containing protein</fullName>
    </recommendedName>
</protein>
<dbReference type="HOGENOM" id="CLU_1804038_0_0_11"/>
<sequence precursor="true">MAVVRQASVLLMSAAAVIGVSMSMVSSPPARAGGPGGVAETGVLSRAVGSGVRDGMLVGFSATGPTNDAAAAAVIAVCQGAGAAQCSSDEVTNDVFCVVSVGADDSSGIVSGGAGATIEAARDDAFRHVGSANLTLDPGARVLASSCP</sequence>
<dbReference type="PATRIC" id="fig|710421.3.peg.4183"/>
<dbReference type="OrthoDB" id="4751006at2"/>
<organism evidence="2 3">
    <name type="scientific">Mycolicibacterium chubuense (strain NBB4)</name>
    <name type="common">Mycobacterium chubuense</name>
    <dbReference type="NCBI Taxonomy" id="710421"/>
    <lineage>
        <taxon>Bacteria</taxon>
        <taxon>Bacillati</taxon>
        <taxon>Actinomycetota</taxon>
        <taxon>Actinomycetes</taxon>
        <taxon>Mycobacteriales</taxon>
        <taxon>Mycobacteriaceae</taxon>
        <taxon>Mycolicibacterium</taxon>
    </lineage>
</organism>
<accession>I4BNP9</accession>
<keyword evidence="1" id="KW-0732">Signal</keyword>
<evidence type="ECO:0000256" key="1">
    <source>
        <dbReference type="SAM" id="SignalP"/>
    </source>
</evidence>
<evidence type="ECO:0008006" key="4">
    <source>
        <dbReference type="Google" id="ProtNLM"/>
    </source>
</evidence>
<keyword evidence="3" id="KW-1185">Reference proteome</keyword>
<name>I4BNP9_MYCCN</name>
<dbReference type="Proteomes" id="UP000006057">
    <property type="component" value="Chromosome"/>
</dbReference>
<evidence type="ECO:0000313" key="3">
    <source>
        <dbReference type="Proteomes" id="UP000006057"/>
    </source>
</evidence>
<reference evidence="2 3" key="1">
    <citation type="submission" date="2012-06" db="EMBL/GenBank/DDBJ databases">
        <title>Complete sequence of chromosome of Mycobacterium chubuense NBB4.</title>
        <authorList>
            <consortium name="US DOE Joint Genome Institute"/>
            <person name="Lucas S."/>
            <person name="Han J."/>
            <person name="Lapidus A."/>
            <person name="Cheng J.-F."/>
            <person name="Goodwin L."/>
            <person name="Pitluck S."/>
            <person name="Peters L."/>
            <person name="Mikhailova N."/>
            <person name="Teshima H."/>
            <person name="Detter J.C."/>
            <person name="Han C."/>
            <person name="Tapia R."/>
            <person name="Land M."/>
            <person name="Hauser L."/>
            <person name="Kyrpides N."/>
            <person name="Ivanova N."/>
            <person name="Pagani I."/>
            <person name="Mattes T."/>
            <person name="Holmes A."/>
            <person name="Rutledge P."/>
            <person name="Paulsen I."/>
            <person name="Coleman N."/>
            <person name="Woyke T."/>
        </authorList>
    </citation>
    <scope>NUCLEOTIDE SEQUENCE [LARGE SCALE GENOMIC DNA]</scope>
    <source>
        <strain evidence="2 3">NBB4</strain>
    </source>
</reference>
<dbReference type="AlphaFoldDB" id="I4BNP9"/>
<dbReference type="KEGG" id="mcb:Mycch_4189"/>